<dbReference type="Pfam" id="PF08975">
    <property type="entry name" value="2H-phosphodiest"/>
    <property type="match status" value="1"/>
</dbReference>
<sequence>MAQVVTDIPYRADESHPDQESRVAPIPRPGYHGRYPRWIGHKFEPDGSVRSFPGHGIMCHLPPHDAMYHALQQFRDDLQQQDFASSLVLLPPSVWHMTVYEGVSDQIRKRNGRPGELDLDCSLEQCHKFVTSKLASFDLGCEPWFRMRPVGWEPIEDGIALKIAGANAVEEEKIRGLRDRLANLHTVEQHDKEDLARYLQMALEKLPKEFELGAPGFCTYENMVAINRKFDLINQADGV</sequence>
<dbReference type="InterPro" id="IPR015069">
    <property type="entry name" value="2H-PEstase_DUF1868"/>
</dbReference>
<gene>
    <name evidence="3" type="ORF">PV05_10032</name>
</gene>
<feature type="compositionally biased region" description="Basic and acidic residues" evidence="1">
    <location>
        <begin position="10"/>
        <end position="21"/>
    </location>
</feature>
<dbReference type="AlphaFoldDB" id="A0A0D2E9E7"/>
<reference evidence="3 4" key="1">
    <citation type="submission" date="2015-01" db="EMBL/GenBank/DDBJ databases">
        <title>The Genome Sequence of Exophiala xenobiotica CBS118157.</title>
        <authorList>
            <consortium name="The Broad Institute Genomics Platform"/>
            <person name="Cuomo C."/>
            <person name="de Hoog S."/>
            <person name="Gorbushina A."/>
            <person name="Stielow B."/>
            <person name="Teixiera M."/>
            <person name="Abouelleil A."/>
            <person name="Chapman S.B."/>
            <person name="Priest M."/>
            <person name="Young S.K."/>
            <person name="Wortman J."/>
            <person name="Nusbaum C."/>
            <person name="Birren B."/>
        </authorList>
    </citation>
    <scope>NUCLEOTIDE SEQUENCE [LARGE SCALE GENOMIC DNA]</scope>
    <source>
        <strain evidence="3 4">CBS 118157</strain>
    </source>
</reference>
<name>A0A0D2E9E7_9EURO</name>
<dbReference type="InterPro" id="IPR009097">
    <property type="entry name" value="Cyclic_Pdiesterase"/>
</dbReference>
<protein>
    <recommendedName>
        <fullName evidence="2">DUF1868 domain-containing protein</fullName>
    </recommendedName>
</protein>
<dbReference type="OrthoDB" id="2877829at2759"/>
<accession>A0A0D2E9E7</accession>
<proteinExistence type="predicted"/>
<dbReference type="Proteomes" id="UP000054342">
    <property type="component" value="Unassembled WGS sequence"/>
</dbReference>
<feature type="domain" description="DUF1868" evidence="2">
    <location>
        <begin position="42"/>
        <end position="150"/>
    </location>
</feature>
<evidence type="ECO:0000256" key="1">
    <source>
        <dbReference type="SAM" id="MobiDB-lite"/>
    </source>
</evidence>
<feature type="region of interest" description="Disordered" evidence="1">
    <location>
        <begin position="1"/>
        <end position="28"/>
    </location>
</feature>
<dbReference type="HOGENOM" id="CLU_073317_0_0_1"/>
<organism evidence="3 4">
    <name type="scientific">Exophiala xenobiotica</name>
    <dbReference type="NCBI Taxonomy" id="348802"/>
    <lineage>
        <taxon>Eukaryota</taxon>
        <taxon>Fungi</taxon>
        <taxon>Dikarya</taxon>
        <taxon>Ascomycota</taxon>
        <taxon>Pezizomycotina</taxon>
        <taxon>Eurotiomycetes</taxon>
        <taxon>Chaetothyriomycetidae</taxon>
        <taxon>Chaetothyriales</taxon>
        <taxon>Herpotrichiellaceae</taxon>
        <taxon>Exophiala</taxon>
    </lineage>
</organism>
<dbReference type="RefSeq" id="XP_013311879.1">
    <property type="nucleotide sequence ID" value="XM_013456425.1"/>
</dbReference>
<evidence type="ECO:0000313" key="3">
    <source>
        <dbReference type="EMBL" id="KIW51295.1"/>
    </source>
</evidence>
<dbReference type="GeneID" id="25331940"/>
<keyword evidence="4" id="KW-1185">Reference proteome</keyword>
<dbReference type="EMBL" id="KN847322">
    <property type="protein sequence ID" value="KIW51295.1"/>
    <property type="molecule type" value="Genomic_DNA"/>
</dbReference>
<evidence type="ECO:0000313" key="4">
    <source>
        <dbReference type="Proteomes" id="UP000054342"/>
    </source>
</evidence>
<dbReference type="SUPFAM" id="SSF55144">
    <property type="entry name" value="LigT-like"/>
    <property type="match status" value="1"/>
</dbReference>
<dbReference type="Gene3D" id="3.90.1140.10">
    <property type="entry name" value="Cyclic phosphodiesterase"/>
    <property type="match status" value="1"/>
</dbReference>
<evidence type="ECO:0000259" key="2">
    <source>
        <dbReference type="Pfam" id="PF08975"/>
    </source>
</evidence>